<evidence type="ECO:0000313" key="4">
    <source>
        <dbReference type="Proteomes" id="UP000678499"/>
    </source>
</evidence>
<dbReference type="EMBL" id="OA889536">
    <property type="protein sequence ID" value="CAD7284257.1"/>
    <property type="molecule type" value="Genomic_DNA"/>
</dbReference>
<accession>A0A7R9BZ43</accession>
<feature type="domain" description="OBG-type G" evidence="2">
    <location>
        <begin position="1"/>
        <end position="52"/>
    </location>
</feature>
<feature type="non-terminal residue" evidence="3">
    <location>
        <position position="137"/>
    </location>
</feature>
<dbReference type="Proteomes" id="UP000678499">
    <property type="component" value="Unassembled WGS sequence"/>
</dbReference>
<keyword evidence="1" id="KW-0547">Nucleotide-binding</keyword>
<keyword evidence="4" id="KW-1185">Reference proteome</keyword>
<dbReference type="Gene3D" id="3.40.50.300">
    <property type="entry name" value="P-loop containing nucleotide triphosphate hydrolases"/>
    <property type="match status" value="2"/>
</dbReference>
<dbReference type="InterPro" id="IPR027417">
    <property type="entry name" value="P-loop_NTPase"/>
</dbReference>
<dbReference type="GO" id="GO:0003924">
    <property type="term" value="F:GTPase activity"/>
    <property type="evidence" value="ECO:0007669"/>
    <property type="project" value="InterPro"/>
</dbReference>
<dbReference type="GO" id="GO:0005739">
    <property type="term" value="C:mitochondrion"/>
    <property type="evidence" value="ECO:0007669"/>
    <property type="project" value="TreeGrafter"/>
</dbReference>
<dbReference type="PROSITE" id="PS51710">
    <property type="entry name" value="G_OBG"/>
    <property type="match status" value="1"/>
</dbReference>
<sequence>VAGYPFTTLRPHIGVIQFEDYVQLRVADIPGLIEEAHKNRGLGHGFLRHVEREELRHYNPNLLERPFAVAANKIDLPGAHSLLESFTSKVPFQVFPISALNAENIAPLISYLRKMYDANQEKLRKKSEDDPIVIENV</sequence>
<dbReference type="PANTHER" id="PTHR11702">
    <property type="entry name" value="DEVELOPMENTALLY REGULATED GTP-BINDING PROTEIN-RELATED"/>
    <property type="match status" value="1"/>
</dbReference>
<evidence type="ECO:0000256" key="1">
    <source>
        <dbReference type="ARBA" id="ARBA00022741"/>
    </source>
</evidence>
<dbReference type="InterPro" id="IPR006073">
    <property type="entry name" value="GTP-bd"/>
</dbReference>
<reference evidence="3" key="1">
    <citation type="submission" date="2020-11" db="EMBL/GenBank/DDBJ databases">
        <authorList>
            <person name="Tran Van P."/>
        </authorList>
    </citation>
    <scope>NUCLEOTIDE SEQUENCE</scope>
</reference>
<dbReference type="InterPro" id="IPR045086">
    <property type="entry name" value="OBG_GTPase"/>
</dbReference>
<dbReference type="SUPFAM" id="SSF52540">
    <property type="entry name" value="P-loop containing nucleoside triphosphate hydrolases"/>
    <property type="match status" value="1"/>
</dbReference>
<dbReference type="GO" id="GO:0005525">
    <property type="term" value="F:GTP binding"/>
    <property type="evidence" value="ECO:0007669"/>
    <property type="project" value="InterPro"/>
</dbReference>
<dbReference type="OrthoDB" id="347018at2759"/>
<dbReference type="Pfam" id="PF01926">
    <property type="entry name" value="MMR_HSR1"/>
    <property type="match status" value="1"/>
</dbReference>
<dbReference type="AlphaFoldDB" id="A0A7R9BZ43"/>
<evidence type="ECO:0000259" key="2">
    <source>
        <dbReference type="PROSITE" id="PS51710"/>
    </source>
</evidence>
<name>A0A7R9BZ43_9CRUS</name>
<protein>
    <recommendedName>
        <fullName evidence="2">OBG-type G domain-containing protein</fullName>
    </recommendedName>
</protein>
<evidence type="ECO:0000313" key="3">
    <source>
        <dbReference type="EMBL" id="CAD7284257.1"/>
    </source>
</evidence>
<dbReference type="EMBL" id="CAJPEX010007499">
    <property type="protein sequence ID" value="CAG0924409.1"/>
    <property type="molecule type" value="Genomic_DNA"/>
</dbReference>
<proteinExistence type="predicted"/>
<gene>
    <name evidence="3" type="ORF">NMOB1V02_LOCUS11864</name>
</gene>
<organism evidence="3">
    <name type="scientific">Notodromas monacha</name>
    <dbReference type="NCBI Taxonomy" id="399045"/>
    <lineage>
        <taxon>Eukaryota</taxon>
        <taxon>Metazoa</taxon>
        <taxon>Ecdysozoa</taxon>
        <taxon>Arthropoda</taxon>
        <taxon>Crustacea</taxon>
        <taxon>Oligostraca</taxon>
        <taxon>Ostracoda</taxon>
        <taxon>Podocopa</taxon>
        <taxon>Podocopida</taxon>
        <taxon>Cypridocopina</taxon>
        <taxon>Cypridoidea</taxon>
        <taxon>Cyprididae</taxon>
        <taxon>Notodromas</taxon>
    </lineage>
</organism>
<dbReference type="PANTHER" id="PTHR11702:SF31">
    <property type="entry name" value="MITOCHONDRIAL RIBOSOME-ASSOCIATED GTPASE 2"/>
    <property type="match status" value="1"/>
</dbReference>
<dbReference type="InterPro" id="IPR031167">
    <property type="entry name" value="G_OBG"/>
</dbReference>